<dbReference type="SUPFAM" id="SSF53223">
    <property type="entry name" value="Aminoacid dehydrogenase-like, N-terminal domain"/>
    <property type="match status" value="1"/>
</dbReference>
<dbReference type="InterPro" id="IPR050724">
    <property type="entry name" value="Glu_Leu_Phe_Val_DH"/>
</dbReference>
<dbReference type="Pfam" id="PF02812">
    <property type="entry name" value="ELFV_dehydrog_N"/>
    <property type="match status" value="1"/>
</dbReference>
<evidence type="ECO:0000256" key="4">
    <source>
        <dbReference type="ARBA" id="ARBA00023027"/>
    </source>
</evidence>
<dbReference type="SUPFAM" id="SSF51735">
    <property type="entry name" value="NAD(P)-binding Rossmann-fold domains"/>
    <property type="match status" value="1"/>
</dbReference>
<dbReference type="PANTHER" id="PTHR43571">
    <property type="entry name" value="NADP-SPECIFIC GLUTAMATE DEHYDROGENASE 1-RELATED"/>
    <property type="match status" value="1"/>
</dbReference>
<evidence type="ECO:0000256" key="2">
    <source>
        <dbReference type="ARBA" id="ARBA00011643"/>
    </source>
</evidence>
<evidence type="ECO:0000256" key="3">
    <source>
        <dbReference type="ARBA" id="ARBA00023002"/>
    </source>
</evidence>
<dbReference type="Gene3D" id="3.40.50.720">
    <property type="entry name" value="NAD(P)-binding Rossmann-like Domain"/>
    <property type="match status" value="1"/>
</dbReference>
<comment type="similarity">
    <text evidence="1 5 6">Belongs to the Glu/Leu/Phe/Val dehydrogenases family.</text>
</comment>
<dbReference type="Pfam" id="PF00208">
    <property type="entry name" value="ELFV_dehydrog"/>
    <property type="match status" value="1"/>
</dbReference>
<dbReference type="InterPro" id="IPR006097">
    <property type="entry name" value="Glu/Leu/Phe/Val/Trp_DH_dimer"/>
</dbReference>
<dbReference type="InterPro" id="IPR036291">
    <property type="entry name" value="NAD(P)-bd_dom_sf"/>
</dbReference>
<proteinExistence type="inferred from homology"/>
<dbReference type="RefSeq" id="WP_379764804.1">
    <property type="nucleotide sequence ID" value="NZ_JBHSCL010000007.1"/>
</dbReference>
<dbReference type="EMBL" id="JBHSCL010000007">
    <property type="protein sequence ID" value="MFC4220844.1"/>
    <property type="molecule type" value="Genomic_DNA"/>
</dbReference>
<dbReference type="PANTHER" id="PTHR43571:SF1">
    <property type="entry name" value="NADP-SPECIFIC GLUTAMATE DEHYDROGENASE 1-RELATED"/>
    <property type="match status" value="1"/>
</dbReference>
<keyword evidence="3 5" id="KW-0560">Oxidoreductase</keyword>
<protein>
    <recommendedName>
        <fullName evidence="5">Glutamate dehydrogenase</fullName>
    </recommendedName>
</protein>
<sequence length="447" mass="48832">MEQKIKAFMDEVITRNGHEPEFIQAVQEVAETVIPYIAKQDIYNGKNILLRMVEPERLISFRVAWIDDDGEIHVNRGYRVQMNSAIGPYKGGLRFHPTVNASVLKFLAFEQVFKNSLTTLPMGGGKGGSDFDPKGKSDDEIMRFCHAFMTELCRHIGPNTDIPAGDIGVGAREIGFLFGMYKKIRNEFTGVLTGKGLSWGGSLIRPEATGYGTVYFADSMLKTKNETFKDKKVVISGSGNVAQYAAEKVLHLGGKVLTLSDSAGFIYDKDGIDEEKLAFVMDLKNNRRGRISEYVDKYPSAEFHKGETPWKVACDIALPCATQNELDGDAAAALIKNGCIAVAEGANMPSTPEAIHAFHDAKILFAPGKASNAGGVATSGLEMSQNSLRISWTREEVDERLKGIMGDIHDACIEYGKEEDGYCNYVKGANIAGFVKVADAMLAQGVI</sequence>
<dbReference type="PROSITE" id="PS00074">
    <property type="entry name" value="GLFV_DEHYDROGENASE"/>
    <property type="match status" value="1"/>
</dbReference>
<dbReference type="CDD" id="cd05313">
    <property type="entry name" value="NAD_bind_2_Glu_DH"/>
    <property type="match status" value="1"/>
</dbReference>
<dbReference type="Proteomes" id="UP001595841">
    <property type="component" value="Unassembled WGS sequence"/>
</dbReference>
<dbReference type="GO" id="GO:0004354">
    <property type="term" value="F:glutamate dehydrogenase (NADP+) activity"/>
    <property type="evidence" value="ECO:0007669"/>
    <property type="project" value="UniProtKB-EC"/>
</dbReference>
<evidence type="ECO:0000256" key="6">
    <source>
        <dbReference type="RuleBase" id="RU004417"/>
    </source>
</evidence>
<comment type="caution">
    <text evidence="8">The sequence shown here is derived from an EMBL/GenBank/DDBJ whole genome shotgun (WGS) entry which is preliminary data.</text>
</comment>
<dbReference type="InterPro" id="IPR014362">
    <property type="entry name" value="Glu_DH"/>
</dbReference>
<gene>
    <name evidence="8" type="primary">gdhA</name>
    <name evidence="8" type="ORF">ACFOWS_11895</name>
</gene>
<evidence type="ECO:0000256" key="1">
    <source>
        <dbReference type="ARBA" id="ARBA00006382"/>
    </source>
</evidence>
<organism evidence="8 9">
    <name type="scientific">Flagellimonas marina</name>
    <dbReference type="NCBI Taxonomy" id="1775168"/>
    <lineage>
        <taxon>Bacteria</taxon>
        <taxon>Pseudomonadati</taxon>
        <taxon>Bacteroidota</taxon>
        <taxon>Flavobacteriia</taxon>
        <taxon>Flavobacteriales</taxon>
        <taxon>Flavobacteriaceae</taxon>
        <taxon>Flagellimonas</taxon>
    </lineage>
</organism>
<dbReference type="SMART" id="SM00839">
    <property type="entry name" value="ELFV_dehydrog"/>
    <property type="match status" value="1"/>
</dbReference>
<evidence type="ECO:0000259" key="7">
    <source>
        <dbReference type="SMART" id="SM00839"/>
    </source>
</evidence>
<comment type="subunit">
    <text evidence="2">Homohexamer.</text>
</comment>
<keyword evidence="4" id="KW-0520">NAD</keyword>
<dbReference type="PRINTS" id="PR00082">
    <property type="entry name" value="GLFDHDRGNASE"/>
</dbReference>
<evidence type="ECO:0000313" key="8">
    <source>
        <dbReference type="EMBL" id="MFC4220844.1"/>
    </source>
</evidence>
<evidence type="ECO:0000313" key="9">
    <source>
        <dbReference type="Proteomes" id="UP001595841"/>
    </source>
</evidence>
<dbReference type="InterPro" id="IPR033922">
    <property type="entry name" value="NAD_bind_Glu_DH"/>
</dbReference>
<dbReference type="Gene3D" id="3.40.50.10860">
    <property type="entry name" value="Leucine Dehydrogenase, chain A, domain 1"/>
    <property type="match status" value="1"/>
</dbReference>
<dbReference type="Gene3D" id="1.10.285.10">
    <property type="entry name" value="Glutamate Dehydrogenase, chain A, domain 3"/>
    <property type="match status" value="2"/>
</dbReference>
<evidence type="ECO:0000256" key="5">
    <source>
        <dbReference type="PIRNR" id="PIRNR000185"/>
    </source>
</evidence>
<dbReference type="InterPro" id="IPR006095">
    <property type="entry name" value="Glu/Leu/Phe/Val/Trp_DH"/>
</dbReference>
<dbReference type="PIRSF" id="PIRSF000185">
    <property type="entry name" value="Glu_DH"/>
    <property type="match status" value="1"/>
</dbReference>
<reference evidence="9" key="1">
    <citation type="journal article" date="2019" name="Int. J. Syst. Evol. Microbiol.">
        <title>The Global Catalogue of Microorganisms (GCM) 10K type strain sequencing project: providing services to taxonomists for standard genome sequencing and annotation.</title>
        <authorList>
            <consortium name="The Broad Institute Genomics Platform"/>
            <consortium name="The Broad Institute Genome Sequencing Center for Infectious Disease"/>
            <person name="Wu L."/>
            <person name="Ma J."/>
        </authorList>
    </citation>
    <scope>NUCLEOTIDE SEQUENCE [LARGE SCALE GENOMIC DNA]</scope>
    <source>
        <strain evidence="9">CGMCC 1.15774</strain>
    </source>
</reference>
<feature type="domain" description="Glutamate/phenylalanine/leucine/valine/L-tryptophan dehydrogenase C-terminal" evidence="7">
    <location>
        <begin position="202"/>
        <end position="445"/>
    </location>
</feature>
<name>A0ABV8PKW1_9FLAO</name>
<dbReference type="InterPro" id="IPR046346">
    <property type="entry name" value="Aminoacid_DH-like_N_sf"/>
</dbReference>
<keyword evidence="9" id="KW-1185">Reference proteome</keyword>
<dbReference type="InterPro" id="IPR033524">
    <property type="entry name" value="Glu/Leu/Phe/Val_DH_AS"/>
</dbReference>
<accession>A0ABV8PKW1</accession>
<dbReference type="InterPro" id="IPR006096">
    <property type="entry name" value="Glu/Leu/Phe/Val/Trp_DH_C"/>
</dbReference>
<dbReference type="NCBIfam" id="NF006929">
    <property type="entry name" value="PRK09414.1"/>
    <property type="match status" value="1"/>
</dbReference>